<dbReference type="SUPFAM" id="SSF52821">
    <property type="entry name" value="Rhodanese/Cell cycle control phosphatase"/>
    <property type="match status" value="1"/>
</dbReference>
<dbReference type="Pfam" id="PF00581">
    <property type="entry name" value="Rhodanese"/>
    <property type="match status" value="1"/>
</dbReference>
<evidence type="ECO:0000313" key="2">
    <source>
        <dbReference type="EMBL" id="RFS44826.1"/>
    </source>
</evidence>
<dbReference type="OrthoDB" id="9802991at2"/>
<dbReference type="EMBL" id="QVFU01000024">
    <property type="protein sequence ID" value="RFS44826.1"/>
    <property type="molecule type" value="Genomic_DNA"/>
</dbReference>
<feature type="domain" description="Rhodanese" evidence="1">
    <location>
        <begin position="42"/>
        <end position="91"/>
    </location>
</feature>
<evidence type="ECO:0000259" key="1">
    <source>
        <dbReference type="PROSITE" id="PS50206"/>
    </source>
</evidence>
<reference evidence="2 3" key="1">
    <citation type="submission" date="2018-08" db="EMBL/GenBank/DDBJ databases">
        <title>Verrucosispora craniellae sp. nov., isolated from a marine sponge in the South China Sea.</title>
        <authorList>
            <person name="Li L."/>
            <person name="Lin H.W."/>
        </authorList>
    </citation>
    <scope>NUCLEOTIDE SEQUENCE [LARGE SCALE GENOMIC DNA]</scope>
    <source>
        <strain evidence="2 3">LHW63014</strain>
    </source>
</reference>
<evidence type="ECO:0000313" key="3">
    <source>
        <dbReference type="Proteomes" id="UP000262621"/>
    </source>
</evidence>
<keyword evidence="3" id="KW-1185">Reference proteome</keyword>
<organism evidence="2 3">
    <name type="scientific">Micromonospora craniellae</name>
    <dbReference type="NCBI Taxonomy" id="2294034"/>
    <lineage>
        <taxon>Bacteria</taxon>
        <taxon>Bacillati</taxon>
        <taxon>Actinomycetota</taxon>
        <taxon>Actinomycetes</taxon>
        <taxon>Micromonosporales</taxon>
        <taxon>Micromonosporaceae</taxon>
        <taxon>Micromonospora</taxon>
    </lineage>
</organism>
<dbReference type="Proteomes" id="UP000262621">
    <property type="component" value="Unassembled WGS sequence"/>
</dbReference>
<dbReference type="InterPro" id="IPR036873">
    <property type="entry name" value="Rhodanese-like_dom_sf"/>
</dbReference>
<proteinExistence type="predicted"/>
<comment type="caution">
    <text evidence="2">The sequence shown here is derived from an EMBL/GenBank/DDBJ whole genome shotgun (WGS) entry which is preliminary data.</text>
</comment>
<dbReference type="InterPro" id="IPR001763">
    <property type="entry name" value="Rhodanese-like_dom"/>
</dbReference>
<dbReference type="Gene3D" id="3.40.250.10">
    <property type="entry name" value="Rhodanese-like domain"/>
    <property type="match status" value="1"/>
</dbReference>
<accession>A0A372FWA6</accession>
<dbReference type="PROSITE" id="PS50206">
    <property type="entry name" value="RHODANESE_3"/>
    <property type="match status" value="1"/>
</dbReference>
<name>A0A372FWA6_9ACTN</name>
<gene>
    <name evidence="2" type="ORF">D0Q02_20290</name>
</gene>
<sequence length="91" mass="9588">MGAMSRVFAVPAATPDAAVTQFLDRLRFETDVSDVHADLTAGVPDLVVVDSRGDAAWEQGRLPGAVHLPTARIAEEAAVTVPPTARVVTYC</sequence>
<dbReference type="AlphaFoldDB" id="A0A372FWA6"/>
<protein>
    <recommendedName>
        <fullName evidence="1">Rhodanese domain-containing protein</fullName>
    </recommendedName>
</protein>